<dbReference type="PANTHER" id="PTHR22993:SF9">
    <property type="entry name" value="FORMAMIDOPYRIMIDINE-DNA GLYCOSYLASE"/>
    <property type="match status" value="1"/>
</dbReference>
<dbReference type="Gene3D" id="3.20.190.10">
    <property type="entry name" value="MutM-like, N-terminal"/>
    <property type="match status" value="1"/>
</dbReference>
<dbReference type="Proteomes" id="UP000035268">
    <property type="component" value="Chromosome"/>
</dbReference>
<dbReference type="InterPro" id="IPR035937">
    <property type="entry name" value="FPG_N"/>
</dbReference>
<evidence type="ECO:0000256" key="8">
    <source>
        <dbReference type="ARBA" id="ARBA00022723"/>
    </source>
</evidence>
<evidence type="ECO:0000256" key="18">
    <source>
        <dbReference type="ARBA" id="ARBA00030638"/>
    </source>
</evidence>
<keyword evidence="15" id="KW-0456">Lyase</keyword>
<feature type="domain" description="Formamidopyrimidine-DNA glycosylase catalytic" evidence="22">
    <location>
        <begin position="2"/>
        <end position="116"/>
    </location>
</feature>
<dbReference type="InterPro" id="IPR020629">
    <property type="entry name" value="FPG_Glyclase"/>
</dbReference>
<dbReference type="KEGG" id="vbl:L21SP4_01457"/>
<dbReference type="InterPro" id="IPR010979">
    <property type="entry name" value="Ribosomal_uS13-like_H2TH"/>
</dbReference>
<dbReference type="NCBIfam" id="NF002211">
    <property type="entry name" value="PRK01103.1"/>
    <property type="match status" value="1"/>
</dbReference>
<evidence type="ECO:0000256" key="2">
    <source>
        <dbReference type="ARBA" id="ARBA00001947"/>
    </source>
</evidence>
<dbReference type="InterPro" id="IPR015886">
    <property type="entry name" value="H2TH_FPG"/>
</dbReference>
<evidence type="ECO:0000256" key="19">
    <source>
        <dbReference type="ARBA" id="ARBA00044632"/>
    </source>
</evidence>
<dbReference type="GO" id="GO:0008270">
    <property type="term" value="F:zinc ion binding"/>
    <property type="evidence" value="ECO:0007669"/>
    <property type="project" value="UniProtKB-KW"/>
</dbReference>
<evidence type="ECO:0000256" key="13">
    <source>
        <dbReference type="ARBA" id="ARBA00023125"/>
    </source>
</evidence>
<comment type="similarity">
    <text evidence="3">Belongs to the FPG family.</text>
</comment>
<keyword evidence="11 23" id="KW-0378">Hydrolase</keyword>
<dbReference type="Gene3D" id="1.10.8.50">
    <property type="match status" value="1"/>
</dbReference>
<comment type="catalytic activity">
    <reaction evidence="1">
        <text>Hydrolysis of DNA containing ring-opened 7-methylguanine residues, releasing 2,6-diamino-4-hydroxy-5-(N-methyl)formamidopyrimidine.</text>
        <dbReference type="EC" id="3.2.2.23"/>
    </reaction>
</comment>
<keyword evidence="13" id="KW-0238">DNA-binding</keyword>
<dbReference type="GO" id="GO:0006284">
    <property type="term" value="P:base-excision repair"/>
    <property type="evidence" value="ECO:0007669"/>
    <property type="project" value="InterPro"/>
</dbReference>
<name>A0A0G3EEE3_9BACT</name>
<evidence type="ECO:0000256" key="17">
    <source>
        <dbReference type="ARBA" id="ARBA00023295"/>
    </source>
</evidence>
<dbReference type="CDD" id="cd08966">
    <property type="entry name" value="EcFpg-like_N"/>
    <property type="match status" value="1"/>
</dbReference>
<dbReference type="GO" id="GO:0140078">
    <property type="term" value="F:class I DNA-(apurinic or apyrimidinic site) endonuclease activity"/>
    <property type="evidence" value="ECO:0007669"/>
    <property type="project" value="UniProtKB-EC"/>
</dbReference>
<evidence type="ECO:0000256" key="14">
    <source>
        <dbReference type="ARBA" id="ARBA00023204"/>
    </source>
</evidence>
<evidence type="ECO:0000256" key="5">
    <source>
        <dbReference type="ARBA" id="ARBA00012024"/>
    </source>
</evidence>
<dbReference type="GO" id="GO:0034039">
    <property type="term" value="F:8-oxo-7,8-dihydroguanine DNA N-glycosylase activity"/>
    <property type="evidence" value="ECO:0007669"/>
    <property type="project" value="TreeGrafter"/>
</dbReference>
<keyword evidence="12" id="KW-0862">Zinc</keyword>
<evidence type="ECO:0000313" key="23">
    <source>
        <dbReference type="EMBL" id="AKJ64703.1"/>
    </source>
</evidence>
<evidence type="ECO:0000256" key="3">
    <source>
        <dbReference type="ARBA" id="ARBA00009409"/>
    </source>
</evidence>
<dbReference type="PATRIC" id="fig|1609981.3.peg.1514"/>
<keyword evidence="9" id="KW-0227">DNA damage</keyword>
<dbReference type="InterPro" id="IPR012319">
    <property type="entry name" value="FPG_cat"/>
</dbReference>
<gene>
    <name evidence="23" type="primary">mutM</name>
    <name evidence="23" type="ORF">L21SP4_01457</name>
</gene>
<dbReference type="Pfam" id="PF06831">
    <property type="entry name" value="H2TH"/>
    <property type="match status" value="1"/>
</dbReference>
<evidence type="ECO:0000259" key="21">
    <source>
        <dbReference type="PROSITE" id="PS51066"/>
    </source>
</evidence>
<comment type="cofactor">
    <cofactor evidence="2">
        <name>Zn(2+)</name>
        <dbReference type="ChEBI" id="CHEBI:29105"/>
    </cofactor>
</comment>
<comment type="catalytic activity">
    <reaction evidence="19">
        <text>2'-deoxyribonucleotide-(2'-deoxyribose 5'-phosphate)-2'-deoxyribonucleotide-DNA = a 3'-end 2'-deoxyribonucleotide-(2,3-dehydro-2,3-deoxyribose 5'-phosphate)-DNA + a 5'-end 5'-phospho-2'-deoxyribonucleoside-DNA + H(+)</text>
        <dbReference type="Rhea" id="RHEA:66592"/>
        <dbReference type="Rhea" id="RHEA-COMP:13180"/>
        <dbReference type="Rhea" id="RHEA-COMP:16897"/>
        <dbReference type="Rhea" id="RHEA-COMP:17067"/>
        <dbReference type="ChEBI" id="CHEBI:15378"/>
        <dbReference type="ChEBI" id="CHEBI:136412"/>
        <dbReference type="ChEBI" id="CHEBI:157695"/>
        <dbReference type="ChEBI" id="CHEBI:167181"/>
        <dbReference type="EC" id="4.2.99.18"/>
    </reaction>
</comment>
<dbReference type="InterPro" id="IPR015887">
    <property type="entry name" value="DNA_glyclase_Znf_dom_DNA_BS"/>
</dbReference>
<sequence>MPELPEVETIRRQLRAAGIEGRRIERVRIDWPRTVDPLTPAAFARRVKGRTLLRLRRHGKWLIFELDAENHLLIHLRMTGGFGLTRGRLRRGPHDRVILRLAGGLNLHYRDPRKFGRWRLGPAPAGVGPDALRMRTATLARALGTRRRMVKALLLDQSFVAGIGNIYADESLFAAGIDPRRNTATLTASERAVLAEAIKRILRAAVRNQGTSLGTGRGNYRDLNGNSGGHRERVQVYGRAGQPCPCCGSPLQPTRIAQRTTVFCARCQH</sequence>
<dbReference type="AlphaFoldDB" id="A0A0G3EEE3"/>
<evidence type="ECO:0000256" key="11">
    <source>
        <dbReference type="ARBA" id="ARBA00022801"/>
    </source>
</evidence>
<evidence type="ECO:0000256" key="15">
    <source>
        <dbReference type="ARBA" id="ARBA00023239"/>
    </source>
</evidence>
<comment type="subunit">
    <text evidence="4">Monomer.</text>
</comment>
<dbReference type="SMART" id="SM01232">
    <property type="entry name" value="H2TH"/>
    <property type="match status" value="1"/>
</dbReference>
<dbReference type="FunFam" id="1.10.8.50:FF:000003">
    <property type="entry name" value="Formamidopyrimidine-DNA glycosylase"/>
    <property type="match status" value="1"/>
</dbReference>
<reference evidence="23 24" key="2">
    <citation type="journal article" date="2016" name="ISME J.">
        <title>Characterization of the first cultured representative of Verrucomicrobia subdivision 5 indicates the proposal of a novel phylum.</title>
        <authorList>
            <person name="Spring S."/>
            <person name="Bunk B."/>
            <person name="Sproer C."/>
            <person name="Schumann P."/>
            <person name="Rohde M."/>
            <person name="Tindall B.J."/>
            <person name="Klenk H.P."/>
        </authorList>
    </citation>
    <scope>NUCLEOTIDE SEQUENCE [LARGE SCALE GENOMIC DNA]</scope>
    <source>
        <strain evidence="23 24">L21-Fru-AB</strain>
    </source>
</reference>
<dbReference type="SUPFAM" id="SSF57716">
    <property type="entry name" value="Glucocorticoid receptor-like (DNA-binding domain)"/>
    <property type="match status" value="1"/>
</dbReference>
<reference evidence="24" key="1">
    <citation type="submission" date="2015-02" db="EMBL/GenBank/DDBJ databases">
        <title>Description and complete genome sequence of the first cultured representative of the subdivision 5 of the Verrucomicrobia phylum.</title>
        <authorList>
            <person name="Spring S."/>
            <person name="Bunk B."/>
            <person name="Sproer C."/>
            <person name="Klenk H.-P."/>
        </authorList>
    </citation>
    <scope>NUCLEOTIDE SEQUENCE [LARGE SCALE GENOMIC DNA]</scope>
    <source>
        <strain evidence="24">L21-Fru-AB</strain>
    </source>
</reference>
<keyword evidence="16" id="KW-0511">Multifunctional enzyme</keyword>
<evidence type="ECO:0000256" key="7">
    <source>
        <dbReference type="ARBA" id="ARBA00016240"/>
    </source>
</evidence>
<dbReference type="InterPro" id="IPR000214">
    <property type="entry name" value="Znf_DNA_glyclase/AP_lyase"/>
</dbReference>
<dbReference type="PROSITE" id="PS51068">
    <property type="entry name" value="FPG_CAT"/>
    <property type="match status" value="1"/>
</dbReference>
<dbReference type="NCBIfam" id="TIGR00577">
    <property type="entry name" value="fpg"/>
    <property type="match status" value="1"/>
</dbReference>
<keyword evidence="24" id="KW-1185">Reference proteome</keyword>
<dbReference type="PANTHER" id="PTHR22993">
    <property type="entry name" value="FORMAMIDOPYRIMIDINE-DNA GLYCOSYLASE"/>
    <property type="match status" value="1"/>
</dbReference>
<evidence type="ECO:0000259" key="22">
    <source>
        <dbReference type="PROSITE" id="PS51068"/>
    </source>
</evidence>
<dbReference type="SUPFAM" id="SSF46946">
    <property type="entry name" value="S13-like H2TH domain"/>
    <property type="match status" value="1"/>
</dbReference>
<dbReference type="SUPFAM" id="SSF81624">
    <property type="entry name" value="N-terminal domain of MutM-like DNA repair proteins"/>
    <property type="match status" value="1"/>
</dbReference>
<keyword evidence="17 23" id="KW-0326">Glycosidase</keyword>
<dbReference type="Pfam" id="PF01149">
    <property type="entry name" value="Fapy_DNA_glyco"/>
    <property type="match status" value="1"/>
</dbReference>
<dbReference type="OrthoDB" id="9800855at2"/>
<protein>
    <recommendedName>
        <fullName evidence="7">Formamidopyrimidine-DNA glycosylase</fullName>
        <ecNumber evidence="5">3.2.2.23</ecNumber>
        <ecNumber evidence="6">4.2.99.18</ecNumber>
    </recommendedName>
    <alternativeName>
        <fullName evidence="18">DNA-(apurinic or apyrimidinic site) lyase MutM</fullName>
    </alternativeName>
</protein>
<dbReference type="EC" id="3.2.2.23" evidence="5"/>
<dbReference type="PROSITE" id="PS51066">
    <property type="entry name" value="ZF_FPG_2"/>
    <property type="match status" value="1"/>
</dbReference>
<evidence type="ECO:0000256" key="16">
    <source>
        <dbReference type="ARBA" id="ARBA00023268"/>
    </source>
</evidence>
<evidence type="ECO:0000256" key="12">
    <source>
        <dbReference type="ARBA" id="ARBA00022833"/>
    </source>
</evidence>
<evidence type="ECO:0000256" key="4">
    <source>
        <dbReference type="ARBA" id="ARBA00011245"/>
    </source>
</evidence>
<dbReference type="Pfam" id="PF06827">
    <property type="entry name" value="zf-FPG_IleRS"/>
    <property type="match status" value="1"/>
</dbReference>
<evidence type="ECO:0000256" key="1">
    <source>
        <dbReference type="ARBA" id="ARBA00001668"/>
    </source>
</evidence>
<evidence type="ECO:0000256" key="9">
    <source>
        <dbReference type="ARBA" id="ARBA00022763"/>
    </source>
</evidence>
<keyword evidence="8" id="KW-0479">Metal-binding</keyword>
<feature type="domain" description="FPG-type" evidence="21">
    <location>
        <begin position="235"/>
        <end position="269"/>
    </location>
</feature>
<evidence type="ECO:0000256" key="20">
    <source>
        <dbReference type="PROSITE-ProRule" id="PRU00391"/>
    </source>
</evidence>
<dbReference type="EC" id="4.2.99.18" evidence="6"/>
<organism evidence="23 24">
    <name type="scientific">Kiritimatiella glycovorans</name>
    <dbReference type="NCBI Taxonomy" id="1307763"/>
    <lineage>
        <taxon>Bacteria</taxon>
        <taxon>Pseudomonadati</taxon>
        <taxon>Kiritimatiellota</taxon>
        <taxon>Kiritimatiellia</taxon>
        <taxon>Kiritimatiellales</taxon>
        <taxon>Kiritimatiellaceae</taxon>
        <taxon>Kiritimatiella</taxon>
    </lineage>
</organism>
<keyword evidence="10 20" id="KW-0863">Zinc-finger</keyword>
<dbReference type="STRING" id="1307763.L21SP4_01457"/>
<proteinExistence type="inferred from homology"/>
<dbReference type="SMART" id="SM00898">
    <property type="entry name" value="Fapy_DNA_glyco"/>
    <property type="match status" value="1"/>
</dbReference>
<dbReference type="GO" id="GO:0003684">
    <property type="term" value="F:damaged DNA binding"/>
    <property type="evidence" value="ECO:0007669"/>
    <property type="project" value="InterPro"/>
</dbReference>
<evidence type="ECO:0000256" key="10">
    <source>
        <dbReference type="ARBA" id="ARBA00022771"/>
    </source>
</evidence>
<accession>A0A0G3EEE3</accession>
<evidence type="ECO:0000313" key="24">
    <source>
        <dbReference type="Proteomes" id="UP000035268"/>
    </source>
</evidence>
<dbReference type="EMBL" id="CP010904">
    <property type="protein sequence ID" value="AKJ64703.1"/>
    <property type="molecule type" value="Genomic_DNA"/>
</dbReference>
<dbReference type="RefSeq" id="WP_052882005.1">
    <property type="nucleotide sequence ID" value="NZ_CP010904.1"/>
</dbReference>
<evidence type="ECO:0000256" key="6">
    <source>
        <dbReference type="ARBA" id="ARBA00012720"/>
    </source>
</evidence>
<keyword evidence="14" id="KW-0234">DNA repair</keyword>
<dbReference type="InterPro" id="IPR010663">
    <property type="entry name" value="Znf_FPG/IleRS"/>
</dbReference>
<dbReference type="PROSITE" id="PS01242">
    <property type="entry name" value="ZF_FPG_1"/>
    <property type="match status" value="1"/>
</dbReference>